<proteinExistence type="predicted"/>
<dbReference type="EMBL" id="CAAALY010012575">
    <property type="protein sequence ID" value="VEL11704.1"/>
    <property type="molecule type" value="Genomic_DNA"/>
</dbReference>
<dbReference type="Proteomes" id="UP000784294">
    <property type="component" value="Unassembled WGS sequence"/>
</dbReference>
<protein>
    <recommendedName>
        <fullName evidence="4">TOG domain-containing protein</fullName>
    </recommendedName>
</protein>
<dbReference type="InterPro" id="IPR016024">
    <property type="entry name" value="ARM-type_fold"/>
</dbReference>
<accession>A0A448WH89</accession>
<dbReference type="PANTHER" id="PTHR23346:SF7">
    <property type="entry name" value="STALLED RIBOSOME SENSOR GCN1"/>
    <property type="match status" value="1"/>
</dbReference>
<dbReference type="GO" id="GO:0006417">
    <property type="term" value="P:regulation of translation"/>
    <property type="evidence" value="ECO:0007669"/>
    <property type="project" value="TreeGrafter"/>
</dbReference>
<comment type="caution">
    <text evidence="2">The sequence shown here is derived from an EMBL/GenBank/DDBJ whole genome shotgun (WGS) entry which is preliminary data.</text>
</comment>
<dbReference type="AlphaFoldDB" id="A0A448WH89"/>
<reference evidence="2" key="1">
    <citation type="submission" date="2018-11" db="EMBL/GenBank/DDBJ databases">
        <authorList>
            <consortium name="Pathogen Informatics"/>
        </authorList>
    </citation>
    <scope>NUCLEOTIDE SEQUENCE</scope>
</reference>
<dbReference type="OrthoDB" id="5148094at2759"/>
<keyword evidence="1" id="KW-0677">Repeat</keyword>
<dbReference type="SUPFAM" id="SSF48371">
    <property type="entry name" value="ARM repeat"/>
    <property type="match status" value="1"/>
</dbReference>
<keyword evidence="3" id="KW-1185">Reference proteome</keyword>
<name>A0A448WH89_9PLAT</name>
<dbReference type="InterPro" id="IPR011989">
    <property type="entry name" value="ARM-like"/>
</dbReference>
<dbReference type="GO" id="GO:0005829">
    <property type="term" value="C:cytosol"/>
    <property type="evidence" value="ECO:0007669"/>
    <property type="project" value="TreeGrafter"/>
</dbReference>
<dbReference type="GO" id="GO:0019887">
    <property type="term" value="F:protein kinase regulator activity"/>
    <property type="evidence" value="ECO:0007669"/>
    <property type="project" value="TreeGrafter"/>
</dbReference>
<evidence type="ECO:0000256" key="1">
    <source>
        <dbReference type="ARBA" id="ARBA00022737"/>
    </source>
</evidence>
<organism evidence="2 3">
    <name type="scientific">Protopolystoma xenopodis</name>
    <dbReference type="NCBI Taxonomy" id="117903"/>
    <lineage>
        <taxon>Eukaryota</taxon>
        <taxon>Metazoa</taxon>
        <taxon>Spiralia</taxon>
        <taxon>Lophotrochozoa</taxon>
        <taxon>Platyhelminthes</taxon>
        <taxon>Monogenea</taxon>
        <taxon>Polyopisthocotylea</taxon>
        <taxon>Polystomatidea</taxon>
        <taxon>Polystomatidae</taxon>
        <taxon>Protopolystoma</taxon>
    </lineage>
</organism>
<dbReference type="Gene3D" id="1.25.10.10">
    <property type="entry name" value="Leucine-rich Repeat Variant"/>
    <property type="match status" value="1"/>
</dbReference>
<evidence type="ECO:0000313" key="3">
    <source>
        <dbReference type="Proteomes" id="UP000784294"/>
    </source>
</evidence>
<evidence type="ECO:0008006" key="4">
    <source>
        <dbReference type="Google" id="ProtNLM"/>
    </source>
</evidence>
<dbReference type="GO" id="GO:0034198">
    <property type="term" value="P:cellular response to amino acid starvation"/>
    <property type="evidence" value="ECO:0007669"/>
    <property type="project" value="TreeGrafter"/>
</dbReference>
<gene>
    <name evidence="2" type="ORF">PXEA_LOCUS5144</name>
</gene>
<sequence>MFSLFQACSPLALPNEPNQQSIQQLNLPGFSDPDLPISSLIKLYADCILHGRVSLKETAAQGLAECVALADGCAMQRCVVKVIGPMIRLLGERHSNVVRFAVIEALVLLMSKCTMATRPFVTQLQATFAKSLGDPNRPSRLLAGRGLVNLASMTPKLDVLLVDLAKAAASSSLVTACLPTRSAGAAKVISSASGLRTPSQAVTGVSLYPYAFLNSIISANFQLFA</sequence>
<evidence type="ECO:0000313" key="2">
    <source>
        <dbReference type="EMBL" id="VEL11704.1"/>
    </source>
</evidence>
<dbReference type="PANTHER" id="PTHR23346">
    <property type="entry name" value="TRANSLATIONAL ACTIVATOR GCN1-RELATED"/>
    <property type="match status" value="1"/>
</dbReference>